<feature type="transmembrane region" description="Helical" evidence="6">
    <location>
        <begin position="360"/>
        <end position="384"/>
    </location>
</feature>
<feature type="transmembrane region" description="Helical" evidence="6">
    <location>
        <begin position="313"/>
        <end position="340"/>
    </location>
</feature>
<keyword evidence="4 6" id="KW-1133">Transmembrane helix</keyword>
<evidence type="ECO:0000256" key="1">
    <source>
        <dbReference type="ARBA" id="ARBA00004651"/>
    </source>
</evidence>
<feature type="transmembrane region" description="Helical" evidence="6">
    <location>
        <begin position="717"/>
        <end position="737"/>
    </location>
</feature>
<dbReference type="InterPro" id="IPR025857">
    <property type="entry name" value="MacB_PCD"/>
</dbReference>
<comment type="subcellular location">
    <subcellularLocation>
        <location evidence="1">Cell membrane</location>
        <topology evidence="1">Multi-pass membrane protein</topology>
    </subcellularLocation>
</comment>
<feature type="domain" description="ABC3 transporter permease C-terminal" evidence="7">
    <location>
        <begin position="669"/>
        <end position="780"/>
    </location>
</feature>
<protein>
    <recommendedName>
        <fullName evidence="11">ABC transporter permease</fullName>
    </recommendedName>
</protein>
<dbReference type="AlphaFoldDB" id="A0A0H4PG75"/>
<evidence type="ECO:0000256" key="5">
    <source>
        <dbReference type="ARBA" id="ARBA00023136"/>
    </source>
</evidence>
<dbReference type="PANTHER" id="PTHR30572">
    <property type="entry name" value="MEMBRANE COMPONENT OF TRANSPORTER-RELATED"/>
    <property type="match status" value="1"/>
</dbReference>
<feature type="transmembrane region" description="Helical" evidence="6">
    <location>
        <begin position="20"/>
        <end position="41"/>
    </location>
</feature>
<dbReference type="GO" id="GO:0022857">
    <property type="term" value="F:transmembrane transporter activity"/>
    <property type="evidence" value="ECO:0007669"/>
    <property type="project" value="TreeGrafter"/>
</dbReference>
<evidence type="ECO:0000256" key="6">
    <source>
        <dbReference type="SAM" id="Phobius"/>
    </source>
</evidence>
<name>A0A0H4PG75_9BACT</name>
<evidence type="ECO:0000256" key="3">
    <source>
        <dbReference type="ARBA" id="ARBA00022692"/>
    </source>
</evidence>
<evidence type="ECO:0000256" key="4">
    <source>
        <dbReference type="ARBA" id="ARBA00022989"/>
    </source>
</evidence>
<dbReference type="EMBL" id="CP012040">
    <property type="protein sequence ID" value="AKP53466.1"/>
    <property type="molecule type" value="Genomic_DNA"/>
</dbReference>
<evidence type="ECO:0000313" key="10">
    <source>
        <dbReference type="Proteomes" id="UP000036520"/>
    </source>
</evidence>
<feature type="domain" description="MacB-like periplasmic core" evidence="8">
    <location>
        <begin position="21"/>
        <end position="233"/>
    </location>
</feature>
<keyword evidence="3 6" id="KW-0812">Transmembrane</keyword>
<proteinExistence type="predicted"/>
<dbReference type="GO" id="GO:0005886">
    <property type="term" value="C:plasma membrane"/>
    <property type="evidence" value="ECO:0007669"/>
    <property type="project" value="UniProtKB-SubCell"/>
</dbReference>
<evidence type="ECO:0000313" key="9">
    <source>
        <dbReference type="EMBL" id="AKP53466.1"/>
    </source>
</evidence>
<evidence type="ECO:0000259" key="7">
    <source>
        <dbReference type="Pfam" id="PF02687"/>
    </source>
</evidence>
<keyword evidence="5 6" id="KW-0472">Membrane</keyword>
<feature type="transmembrane region" description="Helical" evidence="6">
    <location>
        <begin position="405"/>
        <end position="428"/>
    </location>
</feature>
<feature type="transmembrane region" description="Helical" evidence="6">
    <location>
        <begin position="665"/>
        <end position="690"/>
    </location>
</feature>
<dbReference type="Pfam" id="PF12704">
    <property type="entry name" value="MacB_PCD"/>
    <property type="match status" value="1"/>
</dbReference>
<organism evidence="9 10">
    <name type="scientific">Cyclobacterium amurskyense</name>
    <dbReference type="NCBI Taxonomy" id="320787"/>
    <lineage>
        <taxon>Bacteria</taxon>
        <taxon>Pseudomonadati</taxon>
        <taxon>Bacteroidota</taxon>
        <taxon>Cytophagia</taxon>
        <taxon>Cytophagales</taxon>
        <taxon>Cyclobacteriaceae</taxon>
        <taxon>Cyclobacterium</taxon>
    </lineage>
</organism>
<gene>
    <name evidence="9" type="ORF">CA2015_4109</name>
</gene>
<accession>A0A0H4PG75</accession>
<feature type="transmembrane region" description="Helical" evidence="6">
    <location>
        <begin position="266"/>
        <end position="293"/>
    </location>
</feature>
<dbReference type="InterPro" id="IPR050250">
    <property type="entry name" value="Macrolide_Exporter_MacB"/>
</dbReference>
<dbReference type="STRING" id="320787.CA2015_4109"/>
<feature type="domain" description="ABC3 transporter permease C-terminal" evidence="7">
    <location>
        <begin position="272"/>
        <end position="382"/>
    </location>
</feature>
<keyword evidence="2" id="KW-1003">Cell membrane</keyword>
<feature type="transmembrane region" description="Helical" evidence="6">
    <location>
        <begin position="749"/>
        <end position="769"/>
    </location>
</feature>
<dbReference type="PANTHER" id="PTHR30572:SF18">
    <property type="entry name" value="ABC-TYPE MACROLIDE FAMILY EXPORT SYSTEM PERMEASE COMPONENT 2"/>
    <property type="match status" value="1"/>
</dbReference>
<reference evidence="9 10" key="1">
    <citation type="submission" date="2015-07" db="EMBL/GenBank/DDBJ databases">
        <authorList>
            <person name="Kim K.M."/>
        </authorList>
    </citation>
    <scope>NUCLEOTIDE SEQUENCE [LARGE SCALE GENOMIC DNA]</scope>
    <source>
        <strain evidence="9 10">KCTC 12363</strain>
    </source>
</reference>
<dbReference type="KEGG" id="camu:CA2015_4109"/>
<evidence type="ECO:0008006" key="11">
    <source>
        <dbReference type="Google" id="ProtNLM"/>
    </source>
</evidence>
<dbReference type="OrthoDB" id="5933722at2"/>
<dbReference type="InterPro" id="IPR003838">
    <property type="entry name" value="ABC3_permease_C"/>
</dbReference>
<dbReference type="Proteomes" id="UP000036520">
    <property type="component" value="Chromosome"/>
</dbReference>
<sequence length="788" mass="88550">MLRHNLKLFFRNIKNNKGTFLINTFGLGIGIASFLLLALYVHNDLSYNQFHDNYENIYRIRDGESVQTKGPLLPKLLEEIPEIENGTRIFDWEGFRISYEDVAFQENIIYVDEGFFSVFSFPFTEGSAKNAIQDKYGVVISTNLAKKYFGDEPAVGKKLQIKFEDVFLEVKGVVAIPSNSSIKFDIVSSYDTGEEISPWMKGIHDWYNTFSITYIQLKDGINPEALDEKLKQIVKENYLPVGQNETDLNLLSLSEYHAAEESNQTLIVILSIIALGIISIAIVNFINLTITSVLSRIKEIGIKKVHGASRSELFGQILTESFAVSFVALFLGLGLMAVFLPSFNSLFETKLHFAPFQNPVFIWIPLLIWAVVGILSGIIPSFFWARGTLTESLKGNAYSGSRSSAARHSLIVIQFAIAIVLISGTVLVRKQVKAMMEKDPLFDTENVIITELQPWQFPDLEKTSNQYKRIAAEIEESPLVEALSFSQCFPGYYGENYNGFYPQGENLPESIHLRKAYVGENYFKTFGIKILSGHGFEKGSVDFENAIVLNKAATQVLGYREANGQILNESSTSGEIRKLVGIVDNFSYQGVQHKAQPLVHIFADQEDFTNWGYFSIKAKKGASLQVLDQLKEKWSAAFSGIAPKFYFADEKLTEQYKEYIKINTLVAWFSILAVLLSCMGLFALASYSMAKRTKEIGIRKVNGAKVSEIIILLNKDFLKWVLMSFIIAVPIAWYGMHHWLEGFAYKTTISWWVFGLAGVLAIGIALLTVSYQSLNAAMANPVDALKEE</sequence>
<dbReference type="Pfam" id="PF02687">
    <property type="entry name" value="FtsX"/>
    <property type="match status" value="2"/>
</dbReference>
<evidence type="ECO:0000256" key="2">
    <source>
        <dbReference type="ARBA" id="ARBA00022475"/>
    </source>
</evidence>
<dbReference type="RefSeq" id="WP_048643570.1">
    <property type="nucleotide sequence ID" value="NZ_CP012040.1"/>
</dbReference>
<evidence type="ECO:0000259" key="8">
    <source>
        <dbReference type="Pfam" id="PF12704"/>
    </source>
</evidence>
<keyword evidence="10" id="KW-1185">Reference proteome</keyword>